<feature type="transmembrane region" description="Helical" evidence="1">
    <location>
        <begin position="290"/>
        <end position="312"/>
    </location>
</feature>
<keyword evidence="4" id="KW-1185">Reference proteome</keyword>
<reference evidence="3 4" key="1">
    <citation type="submission" date="2018-06" db="EMBL/GenBank/DDBJ databases">
        <authorList>
            <consortium name="Pathogen Informatics"/>
            <person name="Doyle S."/>
        </authorList>
    </citation>
    <scope>NUCLEOTIDE SEQUENCE [LARGE SCALE GENOMIC DNA]</scope>
    <source>
        <strain evidence="3 4">NCTC1934</strain>
    </source>
</reference>
<dbReference type="InterPro" id="IPR018677">
    <property type="entry name" value="DUF2157"/>
</dbReference>
<evidence type="ECO:0000259" key="2">
    <source>
        <dbReference type="Pfam" id="PF09925"/>
    </source>
</evidence>
<dbReference type="OrthoDB" id="4531655at2"/>
<evidence type="ECO:0000313" key="4">
    <source>
        <dbReference type="Proteomes" id="UP000255467"/>
    </source>
</evidence>
<feature type="transmembrane region" description="Helical" evidence="1">
    <location>
        <begin position="266"/>
        <end position="284"/>
    </location>
</feature>
<protein>
    <submittedName>
        <fullName evidence="3">Predicted membrane protein (DUF2157)</fullName>
    </submittedName>
</protein>
<proteinExistence type="predicted"/>
<accession>A0A378YL28</accession>
<keyword evidence="1" id="KW-0472">Membrane</keyword>
<gene>
    <name evidence="3" type="ORF">NCTC1934_02935</name>
</gene>
<feature type="domain" description="DUF2157" evidence="2">
    <location>
        <begin position="12"/>
        <end position="155"/>
    </location>
</feature>
<evidence type="ECO:0000256" key="1">
    <source>
        <dbReference type="SAM" id="Phobius"/>
    </source>
</evidence>
<dbReference type="Proteomes" id="UP000255467">
    <property type="component" value="Unassembled WGS sequence"/>
</dbReference>
<name>A0A378YL28_9NOCA</name>
<feature type="transmembrane region" description="Helical" evidence="1">
    <location>
        <begin position="116"/>
        <end position="136"/>
    </location>
</feature>
<feature type="transmembrane region" description="Helical" evidence="1">
    <location>
        <begin position="48"/>
        <end position="66"/>
    </location>
</feature>
<feature type="transmembrane region" description="Helical" evidence="1">
    <location>
        <begin position="219"/>
        <end position="237"/>
    </location>
</feature>
<dbReference type="EMBL" id="UGRY01000002">
    <property type="protein sequence ID" value="SUA77250.1"/>
    <property type="molecule type" value="Genomic_DNA"/>
</dbReference>
<feature type="transmembrane region" description="Helical" evidence="1">
    <location>
        <begin position="193"/>
        <end position="212"/>
    </location>
</feature>
<dbReference type="Pfam" id="PF09925">
    <property type="entry name" value="DUF2157"/>
    <property type="match status" value="1"/>
</dbReference>
<feature type="transmembrane region" description="Helical" evidence="1">
    <location>
        <begin position="243"/>
        <end position="259"/>
    </location>
</feature>
<feature type="transmembrane region" description="Helical" evidence="1">
    <location>
        <begin position="148"/>
        <end position="181"/>
    </location>
</feature>
<keyword evidence="1" id="KW-0812">Transmembrane</keyword>
<sequence>MTRRWVGTALDRLVDDGVLTTEQRTAVATALAEERAAPVPWPRLVAEIAAYVGAGLLLGGILLLLDSSWDDLDRLGQLLVLAVVSIGLAVGGVLLAGGPAALFVRDDGDRTVAARLAAVLFVLTALCVAALVGLALDDAGDDTTWVWAMLAALIVGLAGYAALPSVVGLLACGVFAASAVAGVCGEFVGTDSVGTGVALVALGGIWFAAGRFGVAAPNWVAYVIAIATALIGAQVAGFVHERWSYPLALLVAVVCFGVYATERTPVLVVGGVLAVAVGTTQAVWDWTGQAAATAVTVLVLGALLLGVGAMALTRKRS</sequence>
<dbReference type="RefSeq" id="WP_029925763.1">
    <property type="nucleotide sequence ID" value="NZ_JADLPU010000007.1"/>
</dbReference>
<keyword evidence="1" id="KW-1133">Transmembrane helix</keyword>
<organism evidence="3 4">
    <name type="scientific">Nocardia otitidiscaviarum</name>
    <dbReference type="NCBI Taxonomy" id="1823"/>
    <lineage>
        <taxon>Bacteria</taxon>
        <taxon>Bacillati</taxon>
        <taxon>Actinomycetota</taxon>
        <taxon>Actinomycetes</taxon>
        <taxon>Mycobacteriales</taxon>
        <taxon>Nocardiaceae</taxon>
        <taxon>Nocardia</taxon>
    </lineage>
</organism>
<evidence type="ECO:0000313" key="3">
    <source>
        <dbReference type="EMBL" id="SUA77250.1"/>
    </source>
</evidence>
<dbReference type="STRING" id="1406858.GCA_000710895_05912"/>
<feature type="transmembrane region" description="Helical" evidence="1">
    <location>
        <begin position="78"/>
        <end position="104"/>
    </location>
</feature>
<dbReference type="AlphaFoldDB" id="A0A378YL28"/>